<dbReference type="PANTHER" id="PTHR12302">
    <property type="entry name" value="EBNA2 BINDING PROTEIN P100"/>
    <property type="match status" value="1"/>
</dbReference>
<dbReference type="PANTHER" id="PTHR12302:SF3">
    <property type="entry name" value="SERINE_THREONINE-PROTEIN KINASE 31"/>
    <property type="match status" value="1"/>
</dbReference>
<evidence type="ECO:0000313" key="5">
    <source>
        <dbReference type="EMBL" id="QEG24269.1"/>
    </source>
</evidence>
<keyword evidence="6" id="KW-1185">Reference proteome</keyword>
<dbReference type="Proteomes" id="UP000322214">
    <property type="component" value="Chromosome"/>
</dbReference>
<dbReference type="PROSITE" id="PS50830">
    <property type="entry name" value="TNASE_3"/>
    <property type="match status" value="1"/>
</dbReference>
<dbReference type="SMART" id="SM00318">
    <property type="entry name" value="SNc"/>
    <property type="match status" value="1"/>
</dbReference>
<evidence type="ECO:0000313" key="6">
    <source>
        <dbReference type="Proteomes" id="UP000322214"/>
    </source>
</evidence>
<dbReference type="AlphaFoldDB" id="A0A5B9PFE3"/>
<sequence length="212" mass="23940">MYVLRRIPVQNLILIAAGLLFVGCSAESHSSIPVSVQQPPPFSYSGRIGRIWGGDNFEVVENGKLHYAFIRGIDTPEPGQPFHEEAKRMLRQLAKSKRTVIHVLKRDEWKREVCDVRITNFDITDEFTANTSGESDVDPALELLQSGLAWFDQTDGPYAESYRNAEATAKEQGLGLWSQPNPVAPWEFWQQQVMQITPDESDSEEAQHEPAQ</sequence>
<evidence type="ECO:0000256" key="3">
    <source>
        <dbReference type="ARBA" id="ARBA00022801"/>
    </source>
</evidence>
<proteinExistence type="predicted"/>
<dbReference type="EMBL" id="CP042912">
    <property type="protein sequence ID" value="QEG24269.1"/>
    <property type="molecule type" value="Genomic_DNA"/>
</dbReference>
<dbReference type="GO" id="GO:0004519">
    <property type="term" value="F:endonuclease activity"/>
    <property type="evidence" value="ECO:0007669"/>
    <property type="project" value="UniProtKB-KW"/>
</dbReference>
<dbReference type="KEGG" id="mff:MFFC18_41870"/>
<keyword evidence="3" id="KW-0378">Hydrolase</keyword>
<name>A0A5B9PFE3_9BACT</name>
<dbReference type="Pfam" id="PF00565">
    <property type="entry name" value="SNase"/>
    <property type="match status" value="1"/>
</dbReference>
<evidence type="ECO:0000259" key="4">
    <source>
        <dbReference type="PROSITE" id="PS50830"/>
    </source>
</evidence>
<feature type="domain" description="TNase-like" evidence="4">
    <location>
        <begin position="42"/>
        <end position="179"/>
    </location>
</feature>
<protein>
    <recommendedName>
        <fullName evidence="4">TNase-like domain-containing protein</fullName>
    </recommendedName>
</protein>
<dbReference type="InterPro" id="IPR016071">
    <property type="entry name" value="Staphylococal_nuclease_OB-fold"/>
</dbReference>
<accession>A0A5B9PFE3</accession>
<dbReference type="SUPFAM" id="SSF50199">
    <property type="entry name" value="Staphylococcal nuclease"/>
    <property type="match status" value="1"/>
</dbReference>
<gene>
    <name evidence="5" type="ORF">MFFC18_41870</name>
</gene>
<keyword evidence="2" id="KW-0255">Endonuclease</keyword>
<keyword evidence="1" id="KW-0540">Nuclease</keyword>
<dbReference type="PROSITE" id="PS51257">
    <property type="entry name" value="PROKAR_LIPOPROTEIN"/>
    <property type="match status" value="1"/>
</dbReference>
<reference evidence="5 6" key="1">
    <citation type="submission" date="2019-08" db="EMBL/GenBank/DDBJ databases">
        <title>Deep-cultivation of Planctomycetes and their phenomic and genomic characterization uncovers novel biology.</title>
        <authorList>
            <person name="Wiegand S."/>
            <person name="Jogler M."/>
            <person name="Boedeker C."/>
            <person name="Pinto D."/>
            <person name="Vollmers J."/>
            <person name="Rivas-Marin E."/>
            <person name="Kohn T."/>
            <person name="Peeters S.H."/>
            <person name="Heuer A."/>
            <person name="Rast P."/>
            <person name="Oberbeckmann S."/>
            <person name="Bunk B."/>
            <person name="Jeske O."/>
            <person name="Meyerdierks A."/>
            <person name="Storesund J.E."/>
            <person name="Kallscheuer N."/>
            <person name="Luecker S."/>
            <person name="Lage O.M."/>
            <person name="Pohl T."/>
            <person name="Merkel B.J."/>
            <person name="Hornburger P."/>
            <person name="Mueller R.-W."/>
            <person name="Bruemmer F."/>
            <person name="Labrenz M."/>
            <person name="Spormann A.M."/>
            <person name="Op den Camp H."/>
            <person name="Overmann J."/>
            <person name="Amann R."/>
            <person name="Jetten M.S.M."/>
            <person name="Mascher T."/>
            <person name="Medema M.H."/>
            <person name="Devos D.P."/>
            <person name="Kaster A.-K."/>
            <person name="Ovreas L."/>
            <person name="Rohde M."/>
            <person name="Galperin M.Y."/>
            <person name="Jogler C."/>
        </authorList>
    </citation>
    <scope>NUCLEOTIDE SEQUENCE [LARGE SCALE GENOMIC DNA]</scope>
    <source>
        <strain evidence="5 6">FC18</strain>
    </source>
</reference>
<evidence type="ECO:0000256" key="2">
    <source>
        <dbReference type="ARBA" id="ARBA00022759"/>
    </source>
</evidence>
<evidence type="ECO:0000256" key="1">
    <source>
        <dbReference type="ARBA" id="ARBA00022722"/>
    </source>
</evidence>
<dbReference type="Gene3D" id="2.40.50.90">
    <property type="match status" value="1"/>
</dbReference>
<organism evidence="5 6">
    <name type="scientific">Mariniblastus fucicola</name>
    <dbReference type="NCBI Taxonomy" id="980251"/>
    <lineage>
        <taxon>Bacteria</taxon>
        <taxon>Pseudomonadati</taxon>
        <taxon>Planctomycetota</taxon>
        <taxon>Planctomycetia</taxon>
        <taxon>Pirellulales</taxon>
        <taxon>Pirellulaceae</taxon>
        <taxon>Mariniblastus</taxon>
    </lineage>
</organism>
<dbReference type="InterPro" id="IPR035437">
    <property type="entry name" value="SNase_OB-fold_sf"/>
</dbReference>
<dbReference type="STRING" id="980251.GCA_001642875_00763"/>
<dbReference type="OrthoDB" id="9805504at2"/>
<dbReference type="RefSeq" id="WP_075083548.1">
    <property type="nucleotide sequence ID" value="NZ_CP042912.1"/>
</dbReference>
<dbReference type="GO" id="GO:0016787">
    <property type="term" value="F:hydrolase activity"/>
    <property type="evidence" value="ECO:0007669"/>
    <property type="project" value="UniProtKB-KW"/>
</dbReference>